<dbReference type="PANTHER" id="PTHR43883">
    <property type="entry name" value="SLR0207 PROTEIN"/>
    <property type="match status" value="1"/>
</dbReference>
<evidence type="ECO:0000313" key="3">
    <source>
        <dbReference type="Proteomes" id="UP000290819"/>
    </source>
</evidence>
<reference evidence="2 3" key="1">
    <citation type="submission" date="2017-03" db="EMBL/GenBank/DDBJ databases">
        <authorList>
            <person name="Safronova V.I."/>
            <person name="Sazanova A.L."/>
            <person name="Chirak E.R."/>
        </authorList>
    </citation>
    <scope>NUCLEOTIDE SEQUENCE [LARGE SCALE GENOMIC DNA]</scope>
    <source>
        <strain evidence="2 3">Opo-243</strain>
    </source>
</reference>
<sequence>MTDDSATQDRIFAALTDPVGHPTVKRIDTHAASVFLDGPRALKIKRAVRFPFLDYSTLAKRKAACEEEIRINRPLAPQIYHRVVAITEEPDGSIAVDGRGRPIEYAVDMSRFDEKRTLDHLAKTGPLDANLASAAADAIADSHAAAPRVDGKAWASSIPGLIDGNRNGLQKGNHIDAEEIEQLTEASHAMFLRLRPRLEERGRQGFVRRCHGDLHLANIVSIGDQPILFDAVEFDPGIATVDVLYDLAFMLMDLVHHDQPVAANIVLNQYLGATPPENLDALSALPLFMSIRAAIRAQVTLARLARPDADRTRIVREARNYFDLAQALIHPPAPRLIAVGGLSGTGKSVLARGLAPDVGPQPGAVVLRSDVIRKQLFRVAHTDRLPPSTYRPEVTTRVYEVLLQRARQVLAQGHSAIVDAVSARESERDELAALASECNVPLRGLFLIADLATRQARIGSRRGDASDATQEVAAQQEHYNIGHIGWASIDASGTQEQTLRSCRDAISEGK</sequence>
<dbReference type="Pfam" id="PF13671">
    <property type="entry name" value="AAA_33"/>
    <property type="match status" value="1"/>
</dbReference>
<dbReference type="Gene3D" id="3.40.50.300">
    <property type="entry name" value="P-loop containing nucleotide triphosphate hydrolases"/>
    <property type="match status" value="1"/>
</dbReference>
<dbReference type="Pfam" id="PF01636">
    <property type="entry name" value="APH"/>
    <property type="match status" value="1"/>
</dbReference>
<dbReference type="Proteomes" id="UP000290819">
    <property type="component" value="Unassembled WGS sequence"/>
</dbReference>
<evidence type="ECO:0000259" key="1">
    <source>
        <dbReference type="Pfam" id="PF01636"/>
    </source>
</evidence>
<keyword evidence="2" id="KW-0238">DNA-binding</keyword>
<comment type="caution">
    <text evidence="2">The sequence shown here is derived from an EMBL/GenBank/DDBJ whole genome shotgun (WGS) entry which is preliminary data.</text>
</comment>
<feature type="domain" description="Aminoglycoside phosphotransferase" evidence="1">
    <location>
        <begin position="63"/>
        <end position="274"/>
    </location>
</feature>
<dbReference type="InterPro" id="IPR027417">
    <property type="entry name" value="P-loop_NTPase"/>
</dbReference>
<proteinExistence type="predicted"/>
<dbReference type="EMBL" id="MZXW01000050">
    <property type="protein sequence ID" value="RXT36704.1"/>
    <property type="molecule type" value="Genomic_DNA"/>
</dbReference>
<dbReference type="InterPro" id="IPR052732">
    <property type="entry name" value="Cell-binding_unc_protein"/>
</dbReference>
<protein>
    <submittedName>
        <fullName evidence="2">DNA-binding protein</fullName>
    </submittedName>
</protein>
<dbReference type="SUPFAM" id="SSF52540">
    <property type="entry name" value="P-loop containing nucleoside triphosphate hydrolases"/>
    <property type="match status" value="1"/>
</dbReference>
<accession>A0A4Q1UMH2</accession>
<dbReference type="SUPFAM" id="SSF56112">
    <property type="entry name" value="Protein kinase-like (PK-like)"/>
    <property type="match status" value="1"/>
</dbReference>
<name>A0A4Q1UMH2_9BRAD</name>
<evidence type="ECO:0000313" key="2">
    <source>
        <dbReference type="EMBL" id="RXT36704.1"/>
    </source>
</evidence>
<dbReference type="GO" id="GO:0003677">
    <property type="term" value="F:DNA binding"/>
    <property type="evidence" value="ECO:0007669"/>
    <property type="project" value="UniProtKB-KW"/>
</dbReference>
<dbReference type="Gene3D" id="3.90.1200.10">
    <property type="match status" value="1"/>
</dbReference>
<gene>
    <name evidence="2" type="ORF">B5V03_34280</name>
</gene>
<dbReference type="InterPro" id="IPR011009">
    <property type="entry name" value="Kinase-like_dom_sf"/>
</dbReference>
<dbReference type="AlphaFoldDB" id="A0A4Q1UMH2"/>
<dbReference type="RefSeq" id="WP_129274844.1">
    <property type="nucleotide sequence ID" value="NZ_MZXW01000050.1"/>
</dbReference>
<dbReference type="PANTHER" id="PTHR43883:SF1">
    <property type="entry name" value="GLUCONOKINASE"/>
    <property type="match status" value="1"/>
</dbReference>
<dbReference type="InterPro" id="IPR002575">
    <property type="entry name" value="Aminoglycoside_PTrfase"/>
</dbReference>
<dbReference type="OrthoDB" id="9810277at2"/>
<organism evidence="2 3">
    <name type="scientific">Bradyrhizobium betae</name>
    <dbReference type="NCBI Taxonomy" id="244734"/>
    <lineage>
        <taxon>Bacteria</taxon>
        <taxon>Pseudomonadati</taxon>
        <taxon>Pseudomonadota</taxon>
        <taxon>Alphaproteobacteria</taxon>
        <taxon>Hyphomicrobiales</taxon>
        <taxon>Nitrobacteraceae</taxon>
        <taxon>Bradyrhizobium</taxon>
    </lineage>
</organism>
<keyword evidence="3" id="KW-1185">Reference proteome</keyword>